<feature type="domain" description="Transposase Synechocystis PCC 6803" evidence="1">
    <location>
        <begin position="1"/>
        <end position="45"/>
    </location>
</feature>
<dbReference type="EMBL" id="JAVRHT010000042">
    <property type="protein sequence ID" value="MDT0632901.1"/>
    <property type="molecule type" value="Genomic_DNA"/>
</dbReference>
<keyword evidence="3" id="KW-1185">Reference proteome</keyword>
<dbReference type="InterPro" id="IPR002622">
    <property type="entry name" value="Transposase_14"/>
</dbReference>
<evidence type="ECO:0000313" key="2">
    <source>
        <dbReference type="EMBL" id="MDT0632901.1"/>
    </source>
</evidence>
<dbReference type="RefSeq" id="WP_311665257.1">
    <property type="nucleotide sequence ID" value="NZ_JAVRHT010000042.1"/>
</dbReference>
<name>A0ABU3BUS6_9BACT</name>
<organism evidence="2 3">
    <name type="scientific">Rubrivirga litoralis</name>
    <dbReference type="NCBI Taxonomy" id="3075598"/>
    <lineage>
        <taxon>Bacteria</taxon>
        <taxon>Pseudomonadati</taxon>
        <taxon>Rhodothermota</taxon>
        <taxon>Rhodothermia</taxon>
        <taxon>Rhodothermales</taxon>
        <taxon>Rubricoccaceae</taxon>
        <taxon>Rubrivirga</taxon>
    </lineage>
</organism>
<evidence type="ECO:0000259" key="1">
    <source>
        <dbReference type="Pfam" id="PF01710"/>
    </source>
</evidence>
<comment type="caution">
    <text evidence="2">The sequence shown here is derived from an EMBL/GenBank/DDBJ whole genome shotgun (WGS) entry which is preliminary data.</text>
</comment>
<dbReference type="Proteomes" id="UP001267426">
    <property type="component" value="Unassembled WGS sequence"/>
</dbReference>
<dbReference type="Pfam" id="PF01710">
    <property type="entry name" value="HTH_Tnp_IS630"/>
    <property type="match status" value="1"/>
</dbReference>
<evidence type="ECO:0000313" key="3">
    <source>
        <dbReference type="Proteomes" id="UP001267426"/>
    </source>
</evidence>
<dbReference type="SUPFAM" id="SSF46689">
    <property type="entry name" value="Homeodomain-like"/>
    <property type="match status" value="1"/>
</dbReference>
<proteinExistence type="predicted"/>
<dbReference type="InterPro" id="IPR009057">
    <property type="entry name" value="Homeodomain-like_sf"/>
</dbReference>
<gene>
    <name evidence="2" type="ORF">RM540_14175</name>
</gene>
<protein>
    <submittedName>
        <fullName evidence="2">IS630 transposase-related protein</fullName>
    </submittedName>
</protein>
<reference evidence="2 3" key="1">
    <citation type="submission" date="2023-09" db="EMBL/GenBank/DDBJ databases">
        <authorList>
            <person name="Rey-Velasco X."/>
        </authorList>
    </citation>
    <scope>NUCLEOTIDE SEQUENCE [LARGE SCALE GENOMIC DNA]</scope>
    <source>
        <strain evidence="2 3">F394</strain>
    </source>
</reference>
<sequence length="127" mass="13439">MAVSVDLRRRAVAAYQQGGASLDAVAARFDVGRASLVRWLALQRDTGALTPRPNTGGTPFAVTETGKARLQAWLDEDPSVPQHELAARLADAGEPAVSQQTVGRTLARMALTHKKSLSELSSDSATT</sequence>
<accession>A0ABU3BUS6</accession>